<evidence type="ECO:0000256" key="1">
    <source>
        <dbReference type="SAM" id="Phobius"/>
    </source>
</evidence>
<keyword evidence="1" id="KW-0472">Membrane</keyword>
<evidence type="ECO:0000313" key="3">
    <source>
        <dbReference type="Proteomes" id="UP001164929"/>
    </source>
</evidence>
<reference evidence="2 3" key="1">
    <citation type="journal article" date="2023" name="Mol. Ecol. Resour.">
        <title>Chromosome-level genome assembly of a triploid poplar Populus alba 'Berolinensis'.</title>
        <authorList>
            <person name="Chen S."/>
            <person name="Yu Y."/>
            <person name="Wang X."/>
            <person name="Wang S."/>
            <person name="Zhang T."/>
            <person name="Zhou Y."/>
            <person name="He R."/>
            <person name="Meng N."/>
            <person name="Wang Y."/>
            <person name="Liu W."/>
            <person name="Liu Z."/>
            <person name="Liu J."/>
            <person name="Guo Q."/>
            <person name="Huang H."/>
            <person name="Sederoff R.R."/>
            <person name="Wang G."/>
            <person name="Qu G."/>
            <person name="Chen S."/>
        </authorList>
    </citation>
    <scope>NUCLEOTIDE SEQUENCE [LARGE SCALE GENOMIC DNA]</scope>
    <source>
        <strain evidence="2">SC-2020</strain>
    </source>
</reference>
<sequence length="112" mass="13223">MQTYNVIIRNRKRPHQGVYLSPGFLVSLFLFDCEIQEVILLWCAQLMVVQLVGMLGLRLLIFHFLLVCYHSHKDFIVFCLGYINSLIGTRHHRFIEETILIWLNGADYRINL</sequence>
<dbReference type="AlphaFoldDB" id="A0AAD6RNS8"/>
<feature type="transmembrane region" description="Helical" evidence="1">
    <location>
        <begin position="18"/>
        <end position="42"/>
    </location>
</feature>
<accession>A0AAD6RNS8</accession>
<feature type="transmembrane region" description="Helical" evidence="1">
    <location>
        <begin position="48"/>
        <end position="69"/>
    </location>
</feature>
<gene>
    <name evidence="2" type="ORF">NC653_002360</name>
</gene>
<dbReference type="EMBL" id="JAQIZT010000001">
    <property type="protein sequence ID" value="KAJ7012274.1"/>
    <property type="molecule type" value="Genomic_DNA"/>
</dbReference>
<evidence type="ECO:0000313" key="2">
    <source>
        <dbReference type="EMBL" id="KAJ7012274.1"/>
    </source>
</evidence>
<name>A0AAD6RNS8_9ROSI</name>
<protein>
    <submittedName>
        <fullName evidence="2">Uncharacterized protein</fullName>
    </submittedName>
</protein>
<keyword evidence="1" id="KW-0812">Transmembrane</keyword>
<proteinExistence type="predicted"/>
<organism evidence="2 3">
    <name type="scientific">Populus alba x Populus x berolinensis</name>
    <dbReference type="NCBI Taxonomy" id="444605"/>
    <lineage>
        <taxon>Eukaryota</taxon>
        <taxon>Viridiplantae</taxon>
        <taxon>Streptophyta</taxon>
        <taxon>Embryophyta</taxon>
        <taxon>Tracheophyta</taxon>
        <taxon>Spermatophyta</taxon>
        <taxon>Magnoliopsida</taxon>
        <taxon>eudicotyledons</taxon>
        <taxon>Gunneridae</taxon>
        <taxon>Pentapetalae</taxon>
        <taxon>rosids</taxon>
        <taxon>fabids</taxon>
        <taxon>Malpighiales</taxon>
        <taxon>Salicaceae</taxon>
        <taxon>Saliceae</taxon>
        <taxon>Populus</taxon>
    </lineage>
</organism>
<keyword evidence="1" id="KW-1133">Transmembrane helix</keyword>
<dbReference type="Proteomes" id="UP001164929">
    <property type="component" value="Chromosome 1"/>
</dbReference>
<keyword evidence="3" id="KW-1185">Reference proteome</keyword>
<comment type="caution">
    <text evidence="2">The sequence shown here is derived from an EMBL/GenBank/DDBJ whole genome shotgun (WGS) entry which is preliminary data.</text>
</comment>